<name>A0A420WP12_9PROT</name>
<dbReference type="InterPro" id="IPR032879">
    <property type="entry name" value="FixG_C"/>
</dbReference>
<evidence type="ECO:0000256" key="7">
    <source>
        <dbReference type="SAM" id="MobiDB-lite"/>
    </source>
</evidence>
<keyword evidence="8" id="KW-1133">Transmembrane helix</keyword>
<keyword evidence="2" id="KW-0004">4Fe-4S</keyword>
<dbReference type="NCBIfam" id="TIGR02745">
    <property type="entry name" value="ccoG_rdxA_fixG"/>
    <property type="match status" value="1"/>
</dbReference>
<gene>
    <name evidence="10" type="ORF">BCL74_0374</name>
</gene>
<organism evidence="10 11">
    <name type="scientific">Oceanibaculum indicum</name>
    <dbReference type="NCBI Taxonomy" id="526216"/>
    <lineage>
        <taxon>Bacteria</taxon>
        <taxon>Pseudomonadati</taxon>
        <taxon>Pseudomonadota</taxon>
        <taxon>Alphaproteobacteria</taxon>
        <taxon>Rhodospirillales</taxon>
        <taxon>Oceanibaculaceae</taxon>
        <taxon>Oceanibaculum</taxon>
    </lineage>
</organism>
<keyword evidence="3" id="KW-0479">Metal-binding</keyword>
<evidence type="ECO:0000256" key="6">
    <source>
        <dbReference type="ARBA" id="ARBA00023014"/>
    </source>
</evidence>
<evidence type="ECO:0000256" key="4">
    <source>
        <dbReference type="ARBA" id="ARBA00022982"/>
    </source>
</evidence>
<dbReference type="Pfam" id="PF11614">
    <property type="entry name" value="FixG_C"/>
    <property type="match status" value="1"/>
</dbReference>
<dbReference type="RefSeq" id="WP_121217120.1">
    <property type="nucleotide sequence ID" value="NZ_RBIG01000001.1"/>
</dbReference>
<evidence type="ECO:0000256" key="3">
    <source>
        <dbReference type="ARBA" id="ARBA00022723"/>
    </source>
</evidence>
<dbReference type="PROSITE" id="PS00198">
    <property type="entry name" value="4FE4S_FER_1"/>
    <property type="match status" value="1"/>
</dbReference>
<dbReference type="EMBL" id="RBIG01000001">
    <property type="protein sequence ID" value="RKQ72606.1"/>
    <property type="molecule type" value="Genomic_DNA"/>
</dbReference>
<accession>A0A420WP12</accession>
<dbReference type="InterPro" id="IPR017900">
    <property type="entry name" value="4Fe4S_Fe_S_CS"/>
</dbReference>
<dbReference type="GO" id="GO:0046872">
    <property type="term" value="F:metal ion binding"/>
    <property type="evidence" value="ECO:0007669"/>
    <property type="project" value="UniProtKB-KW"/>
</dbReference>
<evidence type="ECO:0000256" key="8">
    <source>
        <dbReference type="SAM" id="Phobius"/>
    </source>
</evidence>
<evidence type="ECO:0000256" key="1">
    <source>
        <dbReference type="ARBA" id="ARBA00022448"/>
    </source>
</evidence>
<reference evidence="10 11" key="1">
    <citation type="submission" date="2018-10" db="EMBL/GenBank/DDBJ databases">
        <title>Comparative analysis of microorganisms from saline springs in Andes Mountain Range, Colombia.</title>
        <authorList>
            <person name="Rubin E."/>
        </authorList>
    </citation>
    <scope>NUCLEOTIDE SEQUENCE [LARGE SCALE GENOMIC DNA]</scope>
    <source>
        <strain evidence="10 11">USBA 36</strain>
    </source>
</reference>
<dbReference type="OrthoDB" id="9811700at2"/>
<comment type="caution">
    <text evidence="10">The sequence shown here is derived from an EMBL/GenBank/DDBJ whole genome shotgun (WGS) entry which is preliminary data.</text>
</comment>
<dbReference type="Gene3D" id="2.60.40.10">
    <property type="entry name" value="Immunoglobulins"/>
    <property type="match status" value="1"/>
</dbReference>
<protein>
    <submittedName>
        <fullName evidence="10">Cytochrome c oxidase accessory protein FixG</fullName>
    </submittedName>
</protein>
<dbReference type="SUPFAM" id="SSF54862">
    <property type="entry name" value="4Fe-4S ferredoxins"/>
    <property type="match status" value="1"/>
</dbReference>
<dbReference type="InterPro" id="IPR051684">
    <property type="entry name" value="Electron_Trans/Redox"/>
</dbReference>
<sequence>MNTHHISADTHELPHPPEQEKPRKALFANRPKAYPKWIVGRFRRMKWAVMALLLGLYYLAPWLRWDRGPGAPDQAILVDMPGRRLYFFFLEIWPQEVYYLTGVLILAAVGLFLATSLLGRVWCGFTCPQTVWTDLFLMVERFVEGDRAQRIRLDNGPLTLNKVTRKVTKHLIWLAIAVATGGAWIFYFNDAPTLMGDILRFDISPTILFFVGLFTATTYLLAGIVREQVCVYMCPWPRFQAAMLDEHSTTVTYQAWRGEQRGPKRKTESWEGRGDCIDCNQCVQVCPTGIDIREGQQLDCIGCGLCIDACNEVMTKIGRPGELITFDTQMNQTARAAGQPTSGLHIFRPRTLIYLAVLAIVGGVMLASLMSRSDADLSVQRDRVPLFVQLGNGRIQNSYTLKILNKERADRSFEMTIPALPQAELSLVGHEEEAGQAATLTVKPDSVGSYRIHVRMPREALEGASTPASFLLRDAATGESYSIDTVFLGPK</sequence>
<dbReference type="GO" id="GO:0005886">
    <property type="term" value="C:plasma membrane"/>
    <property type="evidence" value="ECO:0007669"/>
    <property type="project" value="TreeGrafter"/>
</dbReference>
<keyword evidence="6" id="KW-0411">Iron-sulfur</keyword>
<dbReference type="PANTHER" id="PTHR30176">
    <property type="entry name" value="FERREDOXIN-TYPE PROTEIN NAPH"/>
    <property type="match status" value="1"/>
</dbReference>
<dbReference type="GO" id="GO:0051539">
    <property type="term" value="F:4 iron, 4 sulfur cluster binding"/>
    <property type="evidence" value="ECO:0007669"/>
    <property type="project" value="UniProtKB-KW"/>
</dbReference>
<feature type="domain" description="4Fe-4S ferredoxin-type" evidence="9">
    <location>
        <begin position="266"/>
        <end position="295"/>
    </location>
</feature>
<dbReference type="Proteomes" id="UP000277424">
    <property type="component" value="Unassembled WGS sequence"/>
</dbReference>
<feature type="transmembrane region" description="Helical" evidence="8">
    <location>
        <begin position="207"/>
        <end position="225"/>
    </location>
</feature>
<keyword evidence="1" id="KW-0813">Transport</keyword>
<evidence type="ECO:0000256" key="2">
    <source>
        <dbReference type="ARBA" id="ARBA00022485"/>
    </source>
</evidence>
<dbReference type="Pfam" id="PF13746">
    <property type="entry name" value="Fer4_18"/>
    <property type="match status" value="1"/>
</dbReference>
<feature type="transmembrane region" description="Helical" evidence="8">
    <location>
        <begin position="171"/>
        <end position="187"/>
    </location>
</feature>
<dbReference type="InterPro" id="IPR013783">
    <property type="entry name" value="Ig-like_fold"/>
</dbReference>
<dbReference type="InterPro" id="IPR014116">
    <property type="entry name" value="Cyt_c_oxidase_cbb3_FixG"/>
</dbReference>
<feature type="transmembrane region" description="Helical" evidence="8">
    <location>
        <begin position="47"/>
        <end position="65"/>
    </location>
</feature>
<feature type="region of interest" description="Disordered" evidence="7">
    <location>
        <begin position="1"/>
        <end position="22"/>
    </location>
</feature>
<keyword evidence="5" id="KW-0408">Iron</keyword>
<evidence type="ECO:0000313" key="10">
    <source>
        <dbReference type="EMBL" id="RKQ72606.1"/>
    </source>
</evidence>
<keyword evidence="8" id="KW-0472">Membrane</keyword>
<dbReference type="AlphaFoldDB" id="A0A420WP12"/>
<evidence type="ECO:0000259" key="9">
    <source>
        <dbReference type="PROSITE" id="PS51379"/>
    </source>
</evidence>
<evidence type="ECO:0000256" key="5">
    <source>
        <dbReference type="ARBA" id="ARBA00023004"/>
    </source>
</evidence>
<dbReference type="PROSITE" id="PS51379">
    <property type="entry name" value="4FE4S_FER_2"/>
    <property type="match status" value="1"/>
</dbReference>
<feature type="transmembrane region" description="Helical" evidence="8">
    <location>
        <begin position="97"/>
        <end position="118"/>
    </location>
</feature>
<keyword evidence="4" id="KW-0249">Electron transport</keyword>
<keyword evidence="8" id="KW-0812">Transmembrane</keyword>
<proteinExistence type="predicted"/>
<dbReference type="Pfam" id="PF12801">
    <property type="entry name" value="Fer4_5"/>
    <property type="match status" value="1"/>
</dbReference>
<dbReference type="PANTHER" id="PTHR30176:SF3">
    <property type="entry name" value="FERREDOXIN-TYPE PROTEIN NAPH"/>
    <property type="match status" value="1"/>
</dbReference>
<dbReference type="InterPro" id="IPR017896">
    <property type="entry name" value="4Fe4S_Fe-S-bd"/>
</dbReference>
<evidence type="ECO:0000313" key="11">
    <source>
        <dbReference type="Proteomes" id="UP000277424"/>
    </source>
</evidence>
<feature type="transmembrane region" description="Helical" evidence="8">
    <location>
        <begin position="352"/>
        <end position="371"/>
    </location>
</feature>